<evidence type="ECO:0000256" key="1">
    <source>
        <dbReference type="SAM" id="Coils"/>
    </source>
</evidence>
<keyword evidence="1" id="KW-0175">Coiled coil</keyword>
<dbReference type="AlphaFoldDB" id="V6S216"/>
<evidence type="ECO:0000256" key="2">
    <source>
        <dbReference type="SAM" id="SignalP"/>
    </source>
</evidence>
<protein>
    <recommendedName>
        <fullName evidence="5">DUF5723 domain-containing protein</fullName>
    </recommendedName>
</protein>
<feature type="chain" id="PRO_5004750453" description="DUF5723 domain-containing protein" evidence="2">
    <location>
        <begin position="20"/>
        <end position="418"/>
    </location>
</feature>
<gene>
    <name evidence="3" type="ORF">Q767_09420</name>
</gene>
<organism evidence="3 4">
    <name type="scientific">Flavobacterium enshiense DK69</name>
    <dbReference type="NCBI Taxonomy" id="1107311"/>
    <lineage>
        <taxon>Bacteria</taxon>
        <taxon>Pseudomonadati</taxon>
        <taxon>Bacteroidota</taxon>
        <taxon>Flavobacteriia</taxon>
        <taxon>Flavobacteriales</taxon>
        <taxon>Flavobacteriaceae</taxon>
        <taxon>Flavobacterium</taxon>
    </lineage>
</organism>
<dbReference type="STRING" id="1107311.Q767_09420"/>
<evidence type="ECO:0000313" key="4">
    <source>
        <dbReference type="Proteomes" id="UP000030149"/>
    </source>
</evidence>
<keyword evidence="4" id="KW-1185">Reference proteome</keyword>
<dbReference type="EMBL" id="JRLZ01000008">
    <property type="protein sequence ID" value="KGO95891.1"/>
    <property type="molecule type" value="Genomic_DNA"/>
</dbReference>
<proteinExistence type="predicted"/>
<reference evidence="3 4" key="2">
    <citation type="journal article" date="2015" name="Stand. Genomic Sci.">
        <title>High quality draft genomic sequence of Flavobacterium enshiense DK69(T) and comparison among Flavobacterium genomes.</title>
        <authorList>
            <person name="Zeng Z."/>
            <person name="Chen C."/>
            <person name="Du H."/>
            <person name="Wang G."/>
            <person name="Li M."/>
        </authorList>
    </citation>
    <scope>NUCLEOTIDE SEQUENCE [LARGE SCALE GENOMIC DNA]</scope>
    <source>
        <strain evidence="3 4">DK69</strain>
    </source>
</reference>
<sequence>MKKTLLTFIALFSLFLLEAQVKIDDLKTPDSPGFQILDISPTSIEKPINPQALGLTLLSQTNNGTGLPSNFAMEVSPYWYFKDSKASIHKYLNIRTDNKPTATMSGILQKLSISMASVYSDTISGSLQAKTNYLSFGIRTNLFTYRLSKQNKYLMGTLEKISNKVVLLKPKEIITDDKESEKKRLESENEILKDQISISTNDVIKKSLNETLEKNNERIQELNEEIVAIEMDAPDTYYNVLKEDKELKSYLKELDAPPLIQIDGAFAYSEAFLNNTFDNKRFNRSGVWANVAINSAGMTAQKANYNFSAVGLVKFINDNVLTDTVNNLFEHQNALDIGIKVDFQIKDFSMAYEHIHRNFSESTGVDSDRNVFIIQYEITDGLYFTGSYGKNFGEVNNLFTLFGINYGFGDSPLTVKQE</sequence>
<feature type="signal peptide" evidence="2">
    <location>
        <begin position="1"/>
        <end position="19"/>
    </location>
</feature>
<dbReference type="PATRIC" id="fig|1107311.3.peg.2756"/>
<accession>V6S216</accession>
<feature type="coiled-coil region" evidence="1">
    <location>
        <begin position="175"/>
        <end position="232"/>
    </location>
</feature>
<reference evidence="4" key="1">
    <citation type="submission" date="2013-09" db="EMBL/GenBank/DDBJ databases">
        <authorList>
            <person name="Zeng Z."/>
            <person name="Chen C."/>
        </authorList>
    </citation>
    <scope>NUCLEOTIDE SEQUENCE [LARGE SCALE GENOMIC DNA]</scope>
    <source>
        <strain evidence="4">DK69</strain>
    </source>
</reference>
<evidence type="ECO:0000313" key="3">
    <source>
        <dbReference type="EMBL" id="KGO95891.1"/>
    </source>
</evidence>
<keyword evidence="2" id="KW-0732">Signal</keyword>
<evidence type="ECO:0008006" key="5">
    <source>
        <dbReference type="Google" id="ProtNLM"/>
    </source>
</evidence>
<dbReference type="Proteomes" id="UP000030149">
    <property type="component" value="Unassembled WGS sequence"/>
</dbReference>
<dbReference type="OrthoDB" id="623250at2"/>
<dbReference type="RefSeq" id="WP_023574750.1">
    <property type="nucleotide sequence ID" value="NZ_AVCS01000028.1"/>
</dbReference>
<dbReference type="eggNOG" id="COG3203">
    <property type="taxonomic scope" value="Bacteria"/>
</dbReference>
<name>V6S216_9FLAO</name>
<comment type="caution">
    <text evidence="3">The sequence shown here is derived from an EMBL/GenBank/DDBJ whole genome shotgun (WGS) entry which is preliminary data.</text>
</comment>